<name>A0A484RVE0_9ZZZZ</name>
<reference evidence="2" key="1">
    <citation type="submission" date="2019-03" db="EMBL/GenBank/DDBJ databases">
        <authorList>
            <person name="Danneels B."/>
        </authorList>
    </citation>
    <scope>NUCLEOTIDE SEQUENCE</scope>
</reference>
<dbReference type="InterPro" id="IPR027417">
    <property type="entry name" value="P-loop_NTPase"/>
</dbReference>
<sequence>MTRYFLASAAIEGFRGVNNDGDPLVLKFKHDAVNSVHAPNGVGKSSIFEALHFAIHGTVPRLEEMLDAEQGGRYIVNKFHPTQQATVALVFQSDDGTPEVSITVTRTAADERIVTSPSGHADPENFLADLREDFVLIDYPRFASLVDCSALERGRSFASLIGMSRYSQLRQALDGAKNTRNINSDLGLSALDSEVANANRAMGAIEQRVVAAYQAVTGAVNALMRDTSALKEQVTAELAGISLFAPLLANGSVMDLDFDAAERIVDQEEGGAARKILDSLNTDVTALGSLQVSAAEVTEIDTLVMAAKARDEAMRKVGAASLHSLLKDALAIVNSADWHDPKVCPVCEKTGDGPLQGQLESRIALYDEAGQLDAELNRQVLSAEAVNKLRQLEDQERLGIAEADRIAPILTLAARQSSVSTTDLLRAKQALTAVEAKRADALTLVNAEIAKLAPSLPPSLVALTRTLGQAKQFRDAIREYEQTLPALTTKRVKLAKLNRWKAFITDVAGRFARAESTLSNARITDIQASCQELFGNLVRGGPNVRPTLNRAQNSEQVELKLADFFGLQDQSARALLSESYRNAVAASIFLGAATRHQGIPRFMVLDDVTSSFDAGHQFSLMDTIRTKLRYGAPNGFPGGLQFIILSHDTSLEKYFDRLNGTEDWNHQKLQGMPPRGRLMVASQQADRLKAQAEQYLNSGQVDIGEPIVRQYLEYKLGQIITRLEIPVPPDYATRGDKRTLSTYMDAITSAVYLYQAAGRCVLSPQQIADLQNHHVPSIMANYVSHYETGAGNPFNAYALLGVLQSVDTLADCFCYTDATNNQRRYYRRLDRR</sequence>
<organism evidence="2">
    <name type="scientific">plant metagenome</name>
    <dbReference type="NCBI Taxonomy" id="1297885"/>
    <lineage>
        <taxon>unclassified sequences</taxon>
        <taxon>metagenomes</taxon>
        <taxon>organismal metagenomes</taxon>
    </lineage>
</organism>
<dbReference type="GO" id="GO:0016887">
    <property type="term" value="F:ATP hydrolysis activity"/>
    <property type="evidence" value="ECO:0007669"/>
    <property type="project" value="InterPro"/>
</dbReference>
<evidence type="ECO:0000313" key="2">
    <source>
        <dbReference type="EMBL" id="VFR54254.1"/>
    </source>
</evidence>
<proteinExistence type="predicted"/>
<accession>A0A484RVE0</accession>
<dbReference type="Pfam" id="PF13476">
    <property type="entry name" value="AAA_23"/>
    <property type="match status" value="1"/>
</dbReference>
<dbReference type="EMBL" id="CAADIZ010000068">
    <property type="protein sequence ID" value="VFS33476.1"/>
    <property type="molecule type" value="Genomic_DNA"/>
</dbReference>
<dbReference type="EMBL" id="CAADIK010000007">
    <property type="protein sequence ID" value="VFR62098.1"/>
    <property type="molecule type" value="Genomic_DNA"/>
</dbReference>
<protein>
    <submittedName>
        <fullName evidence="2">Bll1930 protein</fullName>
    </submittedName>
</protein>
<evidence type="ECO:0000313" key="3">
    <source>
        <dbReference type="EMBL" id="VFR62098.1"/>
    </source>
</evidence>
<dbReference type="AlphaFoldDB" id="A0A484RVE0"/>
<dbReference type="PANTHER" id="PTHR32114:SF2">
    <property type="entry name" value="ABC TRANSPORTER ABCH.3"/>
    <property type="match status" value="1"/>
</dbReference>
<dbReference type="EMBL" id="CAADII010000024">
    <property type="protein sequence ID" value="VFR54254.1"/>
    <property type="molecule type" value="Genomic_DNA"/>
</dbReference>
<feature type="domain" description="Rad50/SbcC-type AAA" evidence="1">
    <location>
        <begin position="11"/>
        <end position="185"/>
    </location>
</feature>
<dbReference type="InterPro" id="IPR038729">
    <property type="entry name" value="Rad50/SbcC_AAA"/>
</dbReference>
<dbReference type="SUPFAM" id="SSF52540">
    <property type="entry name" value="P-loop containing nucleoside triphosphate hydrolases"/>
    <property type="match status" value="1"/>
</dbReference>
<dbReference type="PANTHER" id="PTHR32114">
    <property type="entry name" value="ABC TRANSPORTER ABCH.3"/>
    <property type="match status" value="1"/>
</dbReference>
<dbReference type="Gene3D" id="3.40.50.300">
    <property type="entry name" value="P-loop containing nucleotide triphosphate hydrolases"/>
    <property type="match status" value="2"/>
</dbReference>
<gene>
    <name evidence="2" type="ORF">BRI6_4026</name>
    <name evidence="3" type="ORF">BRI9_4086</name>
    <name evidence="4" type="ORF">IVO3_4085</name>
    <name evidence="5" type="ORF">RAN7_4017</name>
</gene>
<dbReference type="GO" id="GO:0006302">
    <property type="term" value="P:double-strand break repair"/>
    <property type="evidence" value="ECO:0007669"/>
    <property type="project" value="InterPro"/>
</dbReference>
<dbReference type="EMBL" id="CAADIP010000003">
    <property type="protein sequence ID" value="VFR81637.1"/>
    <property type="molecule type" value="Genomic_DNA"/>
</dbReference>
<evidence type="ECO:0000313" key="5">
    <source>
        <dbReference type="EMBL" id="VFS33476.1"/>
    </source>
</evidence>
<evidence type="ECO:0000313" key="4">
    <source>
        <dbReference type="EMBL" id="VFR81637.1"/>
    </source>
</evidence>
<evidence type="ECO:0000259" key="1">
    <source>
        <dbReference type="Pfam" id="PF13476"/>
    </source>
</evidence>